<reference evidence="2" key="1">
    <citation type="submission" date="2021-08" db="EMBL/GenBank/DDBJ databases">
        <title>Complete genome sequence of Chryseobacterium sp strain PS-8.</title>
        <authorList>
            <person name="Das S.K."/>
        </authorList>
    </citation>
    <scope>NUCLEOTIDE SEQUENCE</scope>
    <source>
        <strain evidence="2">PS-8</strain>
    </source>
</reference>
<dbReference type="InterPro" id="IPR046551">
    <property type="entry name" value="DUF6705"/>
</dbReference>
<sequence>MKKIFLFIILTILFSQHLKSQIIEAPEPYTVFDLAQGIDYHVKDLRYYKDINGTLNPFIGVWKNTTGNKTFKVTLKKKEMILFTNGFYYDGIEGDFIVIQNEGQPNETVLFNSKYPTNDNVPFPEMIMLHGIYPQMGGVVYDNSRWHSDKSTWKEFLLLFKILPGNTTAQWITDERSGMKDTDPYVNPYIPKDIILTKQ</sequence>
<evidence type="ECO:0000313" key="2">
    <source>
        <dbReference type="EMBL" id="MCF2220165.1"/>
    </source>
</evidence>
<accession>A0ABS9C6H5</accession>
<keyword evidence="3" id="KW-1185">Reference proteome</keyword>
<proteinExistence type="predicted"/>
<name>A0ABS9C6H5_9FLAO</name>
<gene>
    <name evidence="2" type="ORF">H9Q08_12720</name>
</gene>
<dbReference type="RefSeq" id="WP_235131647.1">
    <property type="nucleotide sequence ID" value="NZ_JACSGT010000001.1"/>
</dbReference>
<dbReference type="EMBL" id="JACSGT010000001">
    <property type="protein sequence ID" value="MCF2220165.1"/>
    <property type="molecule type" value="Genomic_DNA"/>
</dbReference>
<evidence type="ECO:0000313" key="3">
    <source>
        <dbReference type="Proteomes" id="UP001430374"/>
    </source>
</evidence>
<comment type="caution">
    <text evidence="2">The sequence shown here is derived from an EMBL/GenBank/DDBJ whole genome shotgun (WGS) entry which is preliminary data.</text>
</comment>
<protein>
    <recommendedName>
        <fullName evidence="1">DUF6705 domain-containing protein</fullName>
    </recommendedName>
</protein>
<organism evidence="2 3">
    <name type="scientific">Chryseobacterium indicum</name>
    <dbReference type="NCBI Taxonomy" id="2766954"/>
    <lineage>
        <taxon>Bacteria</taxon>
        <taxon>Pseudomonadati</taxon>
        <taxon>Bacteroidota</taxon>
        <taxon>Flavobacteriia</taxon>
        <taxon>Flavobacteriales</taxon>
        <taxon>Weeksellaceae</taxon>
        <taxon>Chryseobacterium group</taxon>
        <taxon>Chryseobacterium</taxon>
    </lineage>
</organism>
<feature type="domain" description="DUF6705" evidence="1">
    <location>
        <begin position="1"/>
        <end position="199"/>
    </location>
</feature>
<evidence type="ECO:0000259" key="1">
    <source>
        <dbReference type="Pfam" id="PF20448"/>
    </source>
</evidence>
<dbReference type="Proteomes" id="UP001430374">
    <property type="component" value="Unassembled WGS sequence"/>
</dbReference>
<dbReference type="Pfam" id="PF20448">
    <property type="entry name" value="DUF6705"/>
    <property type="match status" value="1"/>
</dbReference>